<dbReference type="InterPro" id="IPR018203">
    <property type="entry name" value="GDP_dissociation_inhibitor"/>
</dbReference>
<evidence type="ECO:0000256" key="1">
    <source>
        <dbReference type="ARBA" id="ARBA00005593"/>
    </source>
</evidence>
<name>A0ABD3A062_9GENT</name>
<reference evidence="2 3" key="1">
    <citation type="submission" date="2024-11" db="EMBL/GenBank/DDBJ databases">
        <title>A near-complete genome assembly of Cinchona calisaya.</title>
        <authorList>
            <person name="Lian D.C."/>
            <person name="Zhao X.W."/>
            <person name="Wei L."/>
        </authorList>
    </citation>
    <scope>NUCLEOTIDE SEQUENCE [LARGE SCALE GENOMIC DNA]</scope>
    <source>
        <tissue evidence="2">Nenye</tissue>
    </source>
</reference>
<evidence type="ECO:0000313" key="2">
    <source>
        <dbReference type="EMBL" id="KAL3525106.1"/>
    </source>
</evidence>
<proteinExistence type="inferred from homology"/>
<dbReference type="PANTHER" id="PTHR11787">
    <property type="entry name" value="RAB GDP-DISSOCIATION INHIBITOR"/>
    <property type="match status" value="1"/>
</dbReference>
<evidence type="ECO:0008006" key="4">
    <source>
        <dbReference type="Google" id="ProtNLM"/>
    </source>
</evidence>
<comment type="caution">
    <text evidence="2">The sequence shown here is derived from an EMBL/GenBank/DDBJ whole genome shotgun (WGS) entry which is preliminary data.</text>
</comment>
<dbReference type="PRINTS" id="PR00891">
    <property type="entry name" value="RABGDIREP"/>
</dbReference>
<dbReference type="SUPFAM" id="SSF51905">
    <property type="entry name" value="FAD/NAD(P)-binding domain"/>
    <property type="match status" value="1"/>
</dbReference>
<dbReference type="InterPro" id="IPR036188">
    <property type="entry name" value="FAD/NAD-bd_sf"/>
</dbReference>
<gene>
    <name evidence="2" type="ORF">ACH5RR_013478</name>
</gene>
<dbReference type="PANTHER" id="PTHR11787:SF4">
    <property type="entry name" value="CHM, RAB ESCORT PROTEIN 1"/>
    <property type="match status" value="1"/>
</dbReference>
<dbReference type="Gene3D" id="3.30.519.10">
    <property type="entry name" value="Guanine Nucleotide Dissociation Inhibitor, domain 2"/>
    <property type="match status" value="1"/>
</dbReference>
<dbReference type="Gene3D" id="3.50.50.60">
    <property type="entry name" value="FAD/NAD(P)-binding domain"/>
    <property type="match status" value="1"/>
</dbReference>
<sequence length="565" mass="62568">MDIIIEPTNFDLIVIGMGLTESIITAAAAGAGKTVLQINPDRLCDSPFASLSPKDLTSFLHLHSYASVVNTDISDEPINSGSSFNFLPLKTRPLYSSIAVNVFSPEVLNDSLKKEFYIDLAGPKILFCAEPMIDLIRDSEVHKYMEFLSVDAGFFVSYDDDDGGGGSGRERWTNVPDSRKAIFKDKSLSFKEKNQLMRFFKLAIQAHDSLSNFSSTVNSNIEQEEEGNDTPKISQEDLETPFVELLTKKFGLSHKLISMILYAIAMADHEQDNVEVYKGILKTKDGIDRLILHHKSIDRFPDATGAMMYPIHGQGELAESFSRHAAVMGGFSVNQMPVVGLLVDKDGGNYKGVKLATGQELFSHQLILNPSIIIPSGLSIPAPSFCPQDGYYDFGIRVAKEKVVRGICITESSLKPDVANFMVFYPPRSLGPFQLSAVRAFQLNNKFKACPSGMFVVYLSTICEDDDQGKKSVNAAIDTLFSTPVSGNSEENSWDPPSDNTVVKVKPNLLWSTVYIQELLDMGEFDRVSSTPMPDGNLQYNNVVDAAIKVFKKMYPDEEFFPKRI</sequence>
<dbReference type="Pfam" id="PF00996">
    <property type="entry name" value="GDI"/>
    <property type="match status" value="1"/>
</dbReference>
<keyword evidence="3" id="KW-1185">Reference proteome</keyword>
<evidence type="ECO:0000313" key="3">
    <source>
        <dbReference type="Proteomes" id="UP001630127"/>
    </source>
</evidence>
<dbReference type="EMBL" id="JBJUIK010000006">
    <property type="protein sequence ID" value="KAL3525106.1"/>
    <property type="molecule type" value="Genomic_DNA"/>
</dbReference>
<dbReference type="Proteomes" id="UP001630127">
    <property type="component" value="Unassembled WGS sequence"/>
</dbReference>
<dbReference type="AlphaFoldDB" id="A0ABD3A062"/>
<organism evidence="2 3">
    <name type="scientific">Cinchona calisaya</name>
    <dbReference type="NCBI Taxonomy" id="153742"/>
    <lineage>
        <taxon>Eukaryota</taxon>
        <taxon>Viridiplantae</taxon>
        <taxon>Streptophyta</taxon>
        <taxon>Embryophyta</taxon>
        <taxon>Tracheophyta</taxon>
        <taxon>Spermatophyta</taxon>
        <taxon>Magnoliopsida</taxon>
        <taxon>eudicotyledons</taxon>
        <taxon>Gunneridae</taxon>
        <taxon>Pentapetalae</taxon>
        <taxon>asterids</taxon>
        <taxon>lamiids</taxon>
        <taxon>Gentianales</taxon>
        <taxon>Rubiaceae</taxon>
        <taxon>Cinchonoideae</taxon>
        <taxon>Cinchoneae</taxon>
        <taxon>Cinchona</taxon>
    </lineage>
</organism>
<dbReference type="Gene3D" id="1.10.405.10">
    <property type="entry name" value="Guanine Nucleotide Dissociation Inhibitor, domain 1"/>
    <property type="match status" value="1"/>
</dbReference>
<dbReference type="SUPFAM" id="SSF54373">
    <property type="entry name" value="FAD-linked reductases, C-terminal domain"/>
    <property type="match status" value="1"/>
</dbReference>
<comment type="similarity">
    <text evidence="1">Belongs to the Rab GDI family.</text>
</comment>
<accession>A0ABD3A062</accession>
<protein>
    <recommendedName>
        <fullName evidence="4">Rab escort protein</fullName>
    </recommendedName>
</protein>